<dbReference type="InterPro" id="IPR016181">
    <property type="entry name" value="Acyl_CoA_acyltransferase"/>
</dbReference>
<reference evidence="2" key="1">
    <citation type="journal article" date="2020" name="Stud. Mycol.">
        <title>101 Dothideomycetes genomes: a test case for predicting lifestyles and emergence of pathogens.</title>
        <authorList>
            <person name="Haridas S."/>
            <person name="Albert R."/>
            <person name="Binder M."/>
            <person name="Bloem J."/>
            <person name="Labutti K."/>
            <person name="Salamov A."/>
            <person name="Andreopoulos B."/>
            <person name="Baker S."/>
            <person name="Barry K."/>
            <person name="Bills G."/>
            <person name="Bluhm B."/>
            <person name="Cannon C."/>
            <person name="Castanera R."/>
            <person name="Culley D."/>
            <person name="Daum C."/>
            <person name="Ezra D."/>
            <person name="Gonzalez J."/>
            <person name="Henrissat B."/>
            <person name="Kuo A."/>
            <person name="Liang C."/>
            <person name="Lipzen A."/>
            <person name="Lutzoni F."/>
            <person name="Magnuson J."/>
            <person name="Mondo S."/>
            <person name="Nolan M."/>
            <person name="Ohm R."/>
            <person name="Pangilinan J."/>
            <person name="Park H.-J."/>
            <person name="Ramirez L."/>
            <person name="Alfaro M."/>
            <person name="Sun H."/>
            <person name="Tritt A."/>
            <person name="Yoshinaga Y."/>
            <person name="Zwiers L.-H."/>
            <person name="Turgeon B."/>
            <person name="Goodwin S."/>
            <person name="Spatafora J."/>
            <person name="Crous P."/>
            <person name="Grigoriev I."/>
        </authorList>
    </citation>
    <scope>NUCLEOTIDE SEQUENCE</scope>
    <source>
        <strain evidence="2">CBS 207.26</strain>
    </source>
</reference>
<proteinExistence type="predicted"/>
<organism evidence="2 3">
    <name type="scientific">Zopfia rhizophila CBS 207.26</name>
    <dbReference type="NCBI Taxonomy" id="1314779"/>
    <lineage>
        <taxon>Eukaryota</taxon>
        <taxon>Fungi</taxon>
        <taxon>Dikarya</taxon>
        <taxon>Ascomycota</taxon>
        <taxon>Pezizomycotina</taxon>
        <taxon>Dothideomycetes</taxon>
        <taxon>Dothideomycetes incertae sedis</taxon>
        <taxon>Zopfiaceae</taxon>
        <taxon>Zopfia</taxon>
    </lineage>
</organism>
<dbReference type="Proteomes" id="UP000800200">
    <property type="component" value="Unassembled WGS sequence"/>
</dbReference>
<name>A0A6A6EUG2_9PEZI</name>
<feature type="compositionally biased region" description="Polar residues" evidence="1">
    <location>
        <begin position="91"/>
        <end position="100"/>
    </location>
</feature>
<feature type="compositionally biased region" description="Basic and acidic residues" evidence="1">
    <location>
        <begin position="137"/>
        <end position="147"/>
    </location>
</feature>
<dbReference type="SUPFAM" id="SSF55729">
    <property type="entry name" value="Acyl-CoA N-acyltransferases (Nat)"/>
    <property type="match status" value="1"/>
</dbReference>
<keyword evidence="3" id="KW-1185">Reference proteome</keyword>
<dbReference type="AlphaFoldDB" id="A0A6A6EUG2"/>
<feature type="region of interest" description="Disordered" evidence="1">
    <location>
        <begin position="81"/>
        <end position="158"/>
    </location>
</feature>
<evidence type="ECO:0000256" key="1">
    <source>
        <dbReference type="SAM" id="MobiDB-lite"/>
    </source>
</evidence>
<dbReference type="Gene3D" id="3.40.630.30">
    <property type="match status" value="1"/>
</dbReference>
<gene>
    <name evidence="2" type="ORF">K469DRAFT_706110</name>
</gene>
<evidence type="ECO:0000313" key="3">
    <source>
        <dbReference type="Proteomes" id="UP000800200"/>
    </source>
</evidence>
<accession>A0A6A6EUG2</accession>
<dbReference type="CDD" id="cd04301">
    <property type="entry name" value="NAT_SF"/>
    <property type="match status" value="1"/>
</dbReference>
<evidence type="ECO:0000313" key="2">
    <source>
        <dbReference type="EMBL" id="KAF2194632.1"/>
    </source>
</evidence>
<protein>
    <submittedName>
        <fullName evidence="2">Uncharacterized protein</fullName>
    </submittedName>
</protein>
<dbReference type="GO" id="GO:0006048">
    <property type="term" value="P:UDP-N-acetylglucosamine biosynthetic process"/>
    <property type="evidence" value="ECO:0007669"/>
    <property type="project" value="UniProtKB-UniPathway"/>
</dbReference>
<dbReference type="EMBL" id="ML994611">
    <property type="protein sequence ID" value="KAF2194632.1"/>
    <property type="molecule type" value="Genomic_DNA"/>
</dbReference>
<dbReference type="UniPathway" id="UPA00113">
    <property type="reaction ID" value="UER00529"/>
</dbReference>
<sequence length="291" mass="32265">MSGFGLGTEFLSMLSPPWEALKDYDNTKPHNEQPASVPQIFRDALSVREEVYGQQGVPLDAEVDEDDKRSWHWVVYASVASTSSPPPEDLSNGTNATSASKAEEERRRSATAQRVPVGTIRLIPPPHGSNKYIKTALPKEGDKHPDADPPPSSNAQANVVRKHPTEPYIKLGRLAVLAPYRSLGLSKLLINTAIDFAAKNPEHIRPPPSPAGVELAKTLGKDVEDSVAWKGLCMVHAQVSVESLWKKYGFSEELMDENGEVEITREERWDEEGMEHMGMWKRIKVDNPGRL</sequence>
<dbReference type="OrthoDB" id="329272at2759"/>